<feature type="region of interest" description="Disordered" evidence="8">
    <location>
        <begin position="1"/>
        <end position="27"/>
    </location>
</feature>
<sequence>MDQGPDEDEKKDFHQHSGPSLRDEENKKDFLQHVKPSGWNAAWEQAQDAVAPSKEIKRAANTLVWCEQAQQSMGWLLLTQIGVLLGSFGQLMSRGVCLLSWGIFTLEAILKYGRSWAHSLYFRDVPCAIVALHDNKDDHDTASASLVVFGYFVLMATLLEVSLYAPYVYATLGFWRANRHCDDEGAGCPDGTTRLIDMLMITMAIACLHWASSLGTVLAFGAAMGMGISARAQRSSLPRCLSRFVRKRDERDRLMCLTWWVHMARHRHLSAVVASAQPSDCGLPGHWFKSKKELFRIVEECDKGDHVHLDTSRLLWVSQEMALRALISLAKQKELDKDDDFALLVRVVRDGRTESCRGLAATAIAVLATQPDVLPLNSLIEAVVPLKRLARSEAVEHVEVALGALLNASLNERSHEFVIAPILESNEFGSSFMSCLIRHAHIGHTTRCQELAVGLLSRLVGSRKGKRARTALMSYKGEQGGVRGVQLCTDLIKHGATSPIKAGGAAVLAEIAYWEDWQVKGTDPHIEECIQALVKALEAGQTIAFSAAKALCSLAYKNQAVKVTIVRAGGISNLVDLLKGPLPNFGLQDINGQIPREEDSRSIVTSVKPHLEDDVRSDAARALRILALNNPQHQKLIAEAKAIPLLIDLMASKSPKVQVQAMAALSGLSFRSTTIKDMIGEWDDGKFFSRLMDVLKSSEGHDPMAEAILEKVAHVTHSLIEGNESNRQKAVKQGMREKLQDCIDNKKSNYKDNGKGVHSAERALKILQEKLT</sequence>
<evidence type="ECO:0000256" key="9">
    <source>
        <dbReference type="SAM" id="Phobius"/>
    </source>
</evidence>
<dbReference type="AlphaFoldDB" id="A0A2R6XTV4"/>
<reference evidence="11" key="1">
    <citation type="journal article" date="2017" name="Cell">
        <title>Insights into land plant evolution garnered from the Marchantia polymorpha genome.</title>
        <authorList>
            <person name="Bowman J.L."/>
            <person name="Kohchi T."/>
            <person name="Yamato K.T."/>
            <person name="Jenkins J."/>
            <person name="Shu S."/>
            <person name="Ishizaki K."/>
            <person name="Yamaoka S."/>
            <person name="Nishihama R."/>
            <person name="Nakamura Y."/>
            <person name="Berger F."/>
            <person name="Adam C."/>
            <person name="Aki S.S."/>
            <person name="Althoff F."/>
            <person name="Araki T."/>
            <person name="Arteaga-Vazquez M.A."/>
            <person name="Balasubrmanian S."/>
            <person name="Barry K."/>
            <person name="Bauer D."/>
            <person name="Boehm C.R."/>
            <person name="Briginshaw L."/>
            <person name="Caballero-Perez J."/>
            <person name="Catarino B."/>
            <person name="Chen F."/>
            <person name="Chiyoda S."/>
            <person name="Chovatia M."/>
            <person name="Davies K.M."/>
            <person name="Delmans M."/>
            <person name="Demura T."/>
            <person name="Dierschke T."/>
            <person name="Dolan L."/>
            <person name="Dorantes-Acosta A.E."/>
            <person name="Eklund D.M."/>
            <person name="Florent S.N."/>
            <person name="Flores-Sandoval E."/>
            <person name="Fujiyama A."/>
            <person name="Fukuzawa H."/>
            <person name="Galik B."/>
            <person name="Grimanelli D."/>
            <person name="Grimwood J."/>
            <person name="Grossniklaus U."/>
            <person name="Hamada T."/>
            <person name="Haseloff J."/>
            <person name="Hetherington A.J."/>
            <person name="Higo A."/>
            <person name="Hirakawa Y."/>
            <person name="Hundley H.N."/>
            <person name="Ikeda Y."/>
            <person name="Inoue K."/>
            <person name="Inoue S.I."/>
            <person name="Ishida S."/>
            <person name="Jia Q."/>
            <person name="Kakita M."/>
            <person name="Kanazawa T."/>
            <person name="Kawai Y."/>
            <person name="Kawashima T."/>
            <person name="Kennedy M."/>
            <person name="Kinose K."/>
            <person name="Kinoshita T."/>
            <person name="Kohara Y."/>
            <person name="Koide E."/>
            <person name="Komatsu K."/>
            <person name="Kopischke S."/>
            <person name="Kubo M."/>
            <person name="Kyozuka J."/>
            <person name="Lagercrantz U."/>
            <person name="Lin S.S."/>
            <person name="Lindquist E."/>
            <person name="Lipzen A.M."/>
            <person name="Lu C.W."/>
            <person name="De Luna E."/>
            <person name="Martienssen R.A."/>
            <person name="Minamino N."/>
            <person name="Mizutani M."/>
            <person name="Mizutani M."/>
            <person name="Mochizuki N."/>
            <person name="Monte I."/>
            <person name="Mosher R."/>
            <person name="Nagasaki H."/>
            <person name="Nakagami H."/>
            <person name="Naramoto S."/>
            <person name="Nishitani K."/>
            <person name="Ohtani M."/>
            <person name="Okamoto T."/>
            <person name="Okumura M."/>
            <person name="Phillips J."/>
            <person name="Pollak B."/>
            <person name="Reinders A."/>
            <person name="Rovekamp M."/>
            <person name="Sano R."/>
            <person name="Sawa S."/>
            <person name="Schmid M.W."/>
            <person name="Shirakawa M."/>
            <person name="Solano R."/>
            <person name="Spunde A."/>
            <person name="Suetsugu N."/>
            <person name="Sugano S."/>
            <person name="Sugiyama A."/>
            <person name="Sun R."/>
            <person name="Suzuki Y."/>
            <person name="Takenaka M."/>
            <person name="Takezawa D."/>
            <person name="Tomogane H."/>
            <person name="Tsuzuki M."/>
            <person name="Ueda T."/>
            <person name="Umeda M."/>
            <person name="Ward J.M."/>
            <person name="Watanabe Y."/>
            <person name="Yazaki K."/>
            <person name="Yokoyama R."/>
            <person name="Yoshitake Y."/>
            <person name="Yotsui I."/>
            <person name="Zachgo S."/>
            <person name="Schmutz J."/>
        </authorList>
    </citation>
    <scope>NUCLEOTIDE SEQUENCE [LARGE SCALE GENOMIC DNA]</scope>
    <source>
        <strain evidence="11">Tak-1</strain>
    </source>
</reference>
<name>A0A2R6XTV4_MARPO</name>
<evidence type="ECO:0000313" key="11">
    <source>
        <dbReference type="Proteomes" id="UP000244005"/>
    </source>
</evidence>
<dbReference type="Proteomes" id="UP000244005">
    <property type="component" value="Unassembled WGS sequence"/>
</dbReference>
<accession>A0A2R6XTV4</accession>
<dbReference type="SMART" id="SM00185">
    <property type="entry name" value="ARM"/>
    <property type="match status" value="3"/>
</dbReference>
<dbReference type="GO" id="GO:0043495">
    <property type="term" value="F:protein-membrane adaptor activity"/>
    <property type="evidence" value="ECO:0007669"/>
    <property type="project" value="InterPro"/>
</dbReference>
<evidence type="ECO:0000256" key="8">
    <source>
        <dbReference type="SAM" id="MobiDB-lite"/>
    </source>
</evidence>
<evidence type="ECO:0000256" key="1">
    <source>
        <dbReference type="ARBA" id="ARBA00004592"/>
    </source>
</evidence>
<keyword evidence="11" id="KW-1185">Reference proteome</keyword>
<dbReference type="GO" id="GO:0071562">
    <property type="term" value="P:nucleus-vacuole junction assembly"/>
    <property type="evidence" value="ECO:0007669"/>
    <property type="project" value="InterPro"/>
</dbReference>
<dbReference type="PANTHER" id="PTHR47249:SF1">
    <property type="entry name" value="VACUOLAR PROTEIN 8"/>
    <property type="match status" value="1"/>
</dbReference>
<dbReference type="OrthoDB" id="1961346at2759"/>
<feature type="transmembrane region" description="Helical" evidence="9">
    <location>
        <begin position="146"/>
        <end position="169"/>
    </location>
</feature>
<organism evidence="10 11">
    <name type="scientific">Marchantia polymorpha</name>
    <name type="common">Common liverwort</name>
    <name type="synonym">Marchantia aquatica</name>
    <dbReference type="NCBI Taxonomy" id="3197"/>
    <lineage>
        <taxon>Eukaryota</taxon>
        <taxon>Viridiplantae</taxon>
        <taxon>Streptophyta</taxon>
        <taxon>Embryophyta</taxon>
        <taxon>Marchantiophyta</taxon>
        <taxon>Marchantiopsida</taxon>
        <taxon>Marchantiidae</taxon>
        <taxon>Marchantiales</taxon>
        <taxon>Marchantiaceae</taxon>
        <taxon>Marchantia</taxon>
    </lineage>
</organism>
<evidence type="ECO:0000256" key="4">
    <source>
        <dbReference type="ARBA" id="ARBA00022737"/>
    </source>
</evidence>
<comment type="similarity">
    <text evidence="2">Belongs to the beta-catenin family.</text>
</comment>
<comment type="subcellular location">
    <subcellularLocation>
        <location evidence="1">Vacuole membrane</location>
        <topology evidence="1">Lipid-anchor</topology>
    </subcellularLocation>
</comment>
<keyword evidence="6" id="KW-0449">Lipoprotein</keyword>
<gene>
    <name evidence="10" type="ORF">MARPO_0002s0038</name>
</gene>
<dbReference type="Gramene" id="Mp1g28420.1">
    <property type="protein sequence ID" value="Mp1g28420.1.cds"/>
    <property type="gene ID" value="Mp1g28420"/>
</dbReference>
<dbReference type="Pfam" id="PF00514">
    <property type="entry name" value="Arm"/>
    <property type="match status" value="1"/>
</dbReference>
<evidence type="ECO:0000256" key="6">
    <source>
        <dbReference type="ARBA" id="ARBA00023288"/>
    </source>
</evidence>
<dbReference type="PANTHER" id="PTHR47249">
    <property type="entry name" value="VACUOLAR PROTEIN 8"/>
    <property type="match status" value="1"/>
</dbReference>
<dbReference type="Gene3D" id="1.25.10.10">
    <property type="entry name" value="Leucine-rich Repeat Variant"/>
    <property type="match status" value="2"/>
</dbReference>
<protein>
    <recommendedName>
        <fullName evidence="7">Vacuolar protein 8</fullName>
    </recommendedName>
</protein>
<evidence type="ECO:0000313" key="10">
    <source>
        <dbReference type="EMBL" id="PTQ49535.1"/>
    </source>
</evidence>
<feature type="transmembrane region" description="Helical" evidence="9">
    <location>
        <begin position="199"/>
        <end position="224"/>
    </location>
</feature>
<dbReference type="InterPro" id="IPR000225">
    <property type="entry name" value="Armadillo"/>
</dbReference>
<dbReference type="GO" id="GO:0005774">
    <property type="term" value="C:vacuolar membrane"/>
    <property type="evidence" value="ECO:0007669"/>
    <property type="project" value="UniProtKB-SubCell"/>
</dbReference>
<dbReference type="InterPro" id="IPR011989">
    <property type="entry name" value="ARM-like"/>
</dbReference>
<keyword evidence="9" id="KW-1133">Transmembrane helix</keyword>
<dbReference type="SUPFAM" id="SSF48371">
    <property type="entry name" value="ARM repeat"/>
    <property type="match status" value="1"/>
</dbReference>
<evidence type="ECO:0000256" key="3">
    <source>
        <dbReference type="ARBA" id="ARBA00022554"/>
    </source>
</evidence>
<dbReference type="EMBL" id="KZ772674">
    <property type="protein sequence ID" value="PTQ49535.1"/>
    <property type="molecule type" value="Genomic_DNA"/>
</dbReference>
<keyword evidence="4" id="KW-0677">Repeat</keyword>
<evidence type="ECO:0000256" key="5">
    <source>
        <dbReference type="ARBA" id="ARBA00023136"/>
    </source>
</evidence>
<feature type="compositionally biased region" description="Basic and acidic residues" evidence="8">
    <location>
        <begin position="8"/>
        <end position="27"/>
    </location>
</feature>
<keyword evidence="5 9" id="KW-0472">Membrane</keyword>
<keyword evidence="9" id="KW-0812">Transmembrane</keyword>
<dbReference type="InterPro" id="IPR045156">
    <property type="entry name" value="Vac8"/>
</dbReference>
<evidence type="ECO:0000256" key="7">
    <source>
        <dbReference type="ARBA" id="ARBA00026209"/>
    </source>
</evidence>
<proteinExistence type="inferred from homology"/>
<evidence type="ECO:0000256" key="2">
    <source>
        <dbReference type="ARBA" id="ARBA00005462"/>
    </source>
</evidence>
<keyword evidence="3" id="KW-0926">Vacuole</keyword>
<dbReference type="InterPro" id="IPR016024">
    <property type="entry name" value="ARM-type_fold"/>
</dbReference>